<comment type="subcellular location">
    <subcellularLocation>
        <location evidence="1">Membrane</location>
        <topology evidence="1">Multi-pass membrane protein</topology>
    </subcellularLocation>
</comment>
<dbReference type="NCBIfam" id="TIGR03025">
    <property type="entry name" value="EPS_sugtrans"/>
    <property type="match status" value="1"/>
</dbReference>
<dbReference type="NCBIfam" id="TIGR03023">
    <property type="entry name" value="WcaJ_sugtrans"/>
    <property type="match status" value="1"/>
</dbReference>
<evidence type="ECO:0000313" key="9">
    <source>
        <dbReference type="EMBL" id="MCF1715266.1"/>
    </source>
</evidence>
<feature type="transmembrane region" description="Helical" evidence="7">
    <location>
        <begin position="272"/>
        <end position="297"/>
    </location>
</feature>
<keyword evidence="6 7" id="KW-0472">Membrane</keyword>
<name>A0ABS9BHT2_9BACT</name>
<reference evidence="9 10" key="1">
    <citation type="submission" date="2022-01" db="EMBL/GenBank/DDBJ databases">
        <title>Flavihumibacter sp. nov., isolated from sediment of a river.</title>
        <authorList>
            <person name="Liu H."/>
        </authorList>
    </citation>
    <scope>NUCLEOTIDE SEQUENCE [LARGE SCALE GENOMIC DNA]</scope>
    <source>
        <strain evidence="9 10">RY-1</strain>
    </source>
</reference>
<dbReference type="Pfam" id="PF02397">
    <property type="entry name" value="Bac_transf"/>
    <property type="match status" value="1"/>
</dbReference>
<keyword evidence="4 7" id="KW-0812">Transmembrane</keyword>
<dbReference type="Gene3D" id="3.40.50.720">
    <property type="entry name" value="NAD(P)-binding Rossmann-like Domain"/>
    <property type="match status" value="1"/>
</dbReference>
<gene>
    <name evidence="9" type="ORF">L0U88_11570</name>
</gene>
<proteinExistence type="inferred from homology"/>
<feature type="transmembrane region" description="Helical" evidence="7">
    <location>
        <begin position="82"/>
        <end position="101"/>
    </location>
</feature>
<evidence type="ECO:0000256" key="7">
    <source>
        <dbReference type="SAM" id="Phobius"/>
    </source>
</evidence>
<dbReference type="InterPro" id="IPR017475">
    <property type="entry name" value="EPS_sugar_tfrase"/>
</dbReference>
<dbReference type="PANTHER" id="PTHR30576:SF0">
    <property type="entry name" value="UNDECAPRENYL-PHOSPHATE N-ACETYLGALACTOSAMINYL 1-PHOSPHATE TRANSFERASE-RELATED"/>
    <property type="match status" value="1"/>
</dbReference>
<feature type="transmembrane region" description="Helical" evidence="7">
    <location>
        <begin position="43"/>
        <end position="61"/>
    </location>
</feature>
<organism evidence="9 10">
    <name type="scientific">Flavihumibacter fluminis</name>
    <dbReference type="NCBI Taxonomy" id="2909236"/>
    <lineage>
        <taxon>Bacteria</taxon>
        <taxon>Pseudomonadati</taxon>
        <taxon>Bacteroidota</taxon>
        <taxon>Chitinophagia</taxon>
        <taxon>Chitinophagales</taxon>
        <taxon>Chitinophagaceae</taxon>
        <taxon>Flavihumibacter</taxon>
    </lineage>
</organism>
<accession>A0ABS9BHT2</accession>
<dbReference type="EMBL" id="JAKEVY010000003">
    <property type="protein sequence ID" value="MCF1715266.1"/>
    <property type="molecule type" value="Genomic_DNA"/>
</dbReference>
<evidence type="ECO:0000313" key="10">
    <source>
        <dbReference type="Proteomes" id="UP001200145"/>
    </source>
</evidence>
<evidence type="ECO:0000256" key="2">
    <source>
        <dbReference type="ARBA" id="ARBA00006464"/>
    </source>
</evidence>
<dbReference type="RefSeq" id="WP_234866222.1">
    <property type="nucleotide sequence ID" value="NZ_JAKEVY010000003.1"/>
</dbReference>
<evidence type="ECO:0000259" key="8">
    <source>
        <dbReference type="Pfam" id="PF02397"/>
    </source>
</evidence>
<feature type="transmembrane region" description="Helical" evidence="7">
    <location>
        <begin position="12"/>
        <end position="31"/>
    </location>
</feature>
<dbReference type="PANTHER" id="PTHR30576">
    <property type="entry name" value="COLANIC BIOSYNTHESIS UDP-GLUCOSE LIPID CARRIER TRANSFERASE"/>
    <property type="match status" value="1"/>
</dbReference>
<sequence length="466" mass="53363">MPSTYNPSTRLKISADLGFLSVIYFITHSYFQPGIDVLSNTSWLALGLSLFSWFIAGRSMGLYKDFRAIVFSIEWTVFVKSLLLYSLIISFVLTLLVNGYPFRMMQLLTQVTLIFISFPIQKLAIRLFMKRIRNSSQMSRKVLIVGADDSGLQFYKNYVKDNLYGYSLAGFVDDTVNPSINGQYLGKTSDIDKVIASHEFEDIVVATTLKDDSQLEKIIIAGEREGKRVKIIPQYQRFSTGKIRVSTMGSMPIITLRSLPLDLMDSKIIKRAFDIVFSSLVIVFVLSWLFPIIALLIRLSSKGPALFRQERWGLNNKPIICYKFRSMVPSSADVDEKGVYQQAKRNDPRITKIGAFLRKTNLDELPQFFNVLIGTMSVVGPRPHPVPLNLQSKESIENYMMRHLVKPGITGWAQVNGYRGETRDSYLMKKRVEHDVWYLENWTFWLDLQIIIQTLVNMVKGEKNAF</sequence>
<dbReference type="InterPro" id="IPR003362">
    <property type="entry name" value="Bact_transf"/>
</dbReference>
<evidence type="ECO:0000256" key="6">
    <source>
        <dbReference type="ARBA" id="ARBA00023136"/>
    </source>
</evidence>
<evidence type="ECO:0000256" key="3">
    <source>
        <dbReference type="ARBA" id="ARBA00022679"/>
    </source>
</evidence>
<keyword evidence="3 9" id="KW-0808">Transferase</keyword>
<feature type="domain" description="Bacterial sugar transferase" evidence="8">
    <location>
        <begin position="270"/>
        <end position="459"/>
    </location>
</feature>
<dbReference type="Proteomes" id="UP001200145">
    <property type="component" value="Unassembled WGS sequence"/>
</dbReference>
<protein>
    <submittedName>
        <fullName evidence="9">Undecaprenyl-phosphate glucose phosphotransferase</fullName>
        <ecNumber evidence="9">2.7.8.31</ecNumber>
    </submittedName>
</protein>
<comment type="caution">
    <text evidence="9">The sequence shown here is derived from an EMBL/GenBank/DDBJ whole genome shotgun (WGS) entry which is preliminary data.</text>
</comment>
<dbReference type="EC" id="2.7.8.31" evidence="9"/>
<keyword evidence="10" id="KW-1185">Reference proteome</keyword>
<evidence type="ECO:0000256" key="5">
    <source>
        <dbReference type="ARBA" id="ARBA00022989"/>
    </source>
</evidence>
<feature type="transmembrane region" description="Helical" evidence="7">
    <location>
        <begin position="107"/>
        <end position="129"/>
    </location>
</feature>
<evidence type="ECO:0000256" key="4">
    <source>
        <dbReference type="ARBA" id="ARBA00022692"/>
    </source>
</evidence>
<evidence type="ECO:0000256" key="1">
    <source>
        <dbReference type="ARBA" id="ARBA00004141"/>
    </source>
</evidence>
<dbReference type="GO" id="GO:0089702">
    <property type="term" value="F:undecaprenyl-phosphate glucose phosphotransferase activity"/>
    <property type="evidence" value="ECO:0007669"/>
    <property type="project" value="UniProtKB-EC"/>
</dbReference>
<comment type="similarity">
    <text evidence="2">Belongs to the bacterial sugar transferase family.</text>
</comment>
<keyword evidence="5 7" id="KW-1133">Transmembrane helix</keyword>
<dbReference type="InterPro" id="IPR017473">
    <property type="entry name" value="Undecaprenyl-P_gluc_Ptfrase"/>
</dbReference>